<organism evidence="2 3">
    <name type="scientific">Methylorubrum extorquens</name>
    <name type="common">Methylobacterium dichloromethanicum</name>
    <name type="synonym">Methylobacterium extorquens</name>
    <dbReference type="NCBI Taxonomy" id="408"/>
    <lineage>
        <taxon>Bacteria</taxon>
        <taxon>Pseudomonadati</taxon>
        <taxon>Pseudomonadota</taxon>
        <taxon>Alphaproteobacteria</taxon>
        <taxon>Hyphomicrobiales</taxon>
        <taxon>Methylobacteriaceae</taxon>
        <taxon>Methylorubrum</taxon>
    </lineage>
</organism>
<evidence type="ECO:0000256" key="1">
    <source>
        <dbReference type="SAM" id="MobiDB-lite"/>
    </source>
</evidence>
<dbReference type="EMBL" id="LT962688">
    <property type="protein sequence ID" value="SOR30591.1"/>
    <property type="molecule type" value="Genomic_DNA"/>
</dbReference>
<dbReference type="Proteomes" id="UP000233769">
    <property type="component" value="Chromosome tk0001"/>
</dbReference>
<accession>A0A2N9ATA4</accession>
<feature type="region of interest" description="Disordered" evidence="1">
    <location>
        <begin position="248"/>
        <end position="268"/>
    </location>
</feature>
<proteinExistence type="predicted"/>
<reference evidence="3" key="1">
    <citation type="submission" date="2017-10" db="EMBL/GenBank/DDBJ databases">
        <authorList>
            <person name="Regsiter A."/>
            <person name="William W."/>
        </authorList>
    </citation>
    <scope>NUCLEOTIDE SEQUENCE [LARGE SCALE GENOMIC DNA]</scope>
</reference>
<feature type="region of interest" description="Disordered" evidence="1">
    <location>
        <begin position="118"/>
        <end position="137"/>
    </location>
</feature>
<dbReference type="AlphaFoldDB" id="A0A2N9ATA4"/>
<gene>
    <name evidence="2" type="ORF">TK0001_3989</name>
</gene>
<sequence length="268" mass="30158">MAWHRYRREAPDYSHLAGRTPEQVFAATYARPTFGDSHGEWPARVNRQLVNLFEGRDRLHVNEAVAVYGAMFAEPRHTPAFTADRAANTLNWGVRLGILTEAVERGRYVWTMPDRQPRWETDSKGKARQVRGLPDGEQADLNRKRAAAAKARATIQEREALARDAAIEALVNDIIILNPDAVAPDDGLWREALPNAGLPQPLIAIRPMVLEAHHAMEPRRQRRWHSHLAVIAERARWEAYYRPPLPMQPAPAEDDGLSAEDAAALEGL</sequence>
<evidence type="ECO:0000313" key="2">
    <source>
        <dbReference type="EMBL" id="SOR30591.1"/>
    </source>
</evidence>
<protein>
    <submittedName>
        <fullName evidence="2">Uncharacterized protein</fullName>
    </submittedName>
</protein>
<name>A0A2N9ATA4_METEX</name>
<evidence type="ECO:0000313" key="3">
    <source>
        <dbReference type="Proteomes" id="UP000233769"/>
    </source>
</evidence>